<protein>
    <submittedName>
        <fullName evidence="2">Uncharacterized protein</fullName>
    </submittedName>
</protein>
<sequence>MGGNLVLFRGEGQNELVELLNQKKEWASEIFINAGRIDQTIKVKIDESSFNIRLSEVDYIQLQKLVGLKLLTKDEDMQSEEASMRGDSVWPEQHTEWRENMSSEEDEDDVESNLNFTVHNGQCVRKGGKEVVHIQSDKDDPSPFW</sequence>
<feature type="compositionally biased region" description="Acidic residues" evidence="1">
    <location>
        <begin position="102"/>
        <end position="111"/>
    </location>
</feature>
<dbReference type="Proteomes" id="UP001497480">
    <property type="component" value="Unassembled WGS sequence"/>
</dbReference>
<keyword evidence="3" id="KW-1185">Reference proteome</keyword>
<gene>
    <name evidence="2" type="ORF">LLUT_LOCUS31105</name>
</gene>
<evidence type="ECO:0000313" key="3">
    <source>
        <dbReference type="Proteomes" id="UP001497480"/>
    </source>
</evidence>
<comment type="caution">
    <text evidence="2">The sequence shown here is derived from an EMBL/GenBank/DDBJ whole genome shotgun (WGS) entry which is preliminary data.</text>
</comment>
<name>A0AAV1Y8B2_LUPLU</name>
<organism evidence="2 3">
    <name type="scientific">Lupinus luteus</name>
    <name type="common">European yellow lupine</name>
    <dbReference type="NCBI Taxonomy" id="3873"/>
    <lineage>
        <taxon>Eukaryota</taxon>
        <taxon>Viridiplantae</taxon>
        <taxon>Streptophyta</taxon>
        <taxon>Embryophyta</taxon>
        <taxon>Tracheophyta</taxon>
        <taxon>Spermatophyta</taxon>
        <taxon>Magnoliopsida</taxon>
        <taxon>eudicotyledons</taxon>
        <taxon>Gunneridae</taxon>
        <taxon>Pentapetalae</taxon>
        <taxon>rosids</taxon>
        <taxon>fabids</taxon>
        <taxon>Fabales</taxon>
        <taxon>Fabaceae</taxon>
        <taxon>Papilionoideae</taxon>
        <taxon>50 kb inversion clade</taxon>
        <taxon>genistoids sensu lato</taxon>
        <taxon>core genistoids</taxon>
        <taxon>Genisteae</taxon>
        <taxon>Lupinus</taxon>
    </lineage>
</organism>
<reference evidence="2 3" key="1">
    <citation type="submission" date="2024-03" db="EMBL/GenBank/DDBJ databases">
        <authorList>
            <person name="Martinez-Hernandez J."/>
        </authorList>
    </citation>
    <scope>NUCLEOTIDE SEQUENCE [LARGE SCALE GENOMIC DNA]</scope>
</reference>
<proteinExistence type="predicted"/>
<dbReference type="EMBL" id="CAXHTB010000022">
    <property type="protein sequence ID" value="CAL0330045.1"/>
    <property type="molecule type" value="Genomic_DNA"/>
</dbReference>
<feature type="region of interest" description="Disordered" evidence="1">
    <location>
        <begin position="77"/>
        <end position="111"/>
    </location>
</feature>
<evidence type="ECO:0000313" key="2">
    <source>
        <dbReference type="EMBL" id="CAL0330045.1"/>
    </source>
</evidence>
<dbReference type="AlphaFoldDB" id="A0AAV1Y8B2"/>
<evidence type="ECO:0000256" key="1">
    <source>
        <dbReference type="SAM" id="MobiDB-lite"/>
    </source>
</evidence>
<accession>A0AAV1Y8B2</accession>